<dbReference type="InterPro" id="IPR050766">
    <property type="entry name" value="Bact_Lucif_Oxidored"/>
</dbReference>
<evidence type="ECO:0000313" key="3">
    <source>
        <dbReference type="EMBL" id="RCK71503.1"/>
    </source>
</evidence>
<dbReference type="PANTHER" id="PTHR30137">
    <property type="entry name" value="LUCIFERASE-LIKE MONOOXYGENASE"/>
    <property type="match status" value="1"/>
</dbReference>
<comment type="similarity">
    <text evidence="1">To bacterial alkanal monooxygenase alpha and beta chains.</text>
</comment>
<dbReference type="RefSeq" id="WP_114125204.1">
    <property type="nucleotide sequence ID" value="NZ_QOUI01000001.1"/>
</dbReference>
<accession>A0A367Z000</accession>
<dbReference type="EC" id="1.-.-.-" evidence="3"/>
<keyword evidence="3" id="KW-0560">Oxidoreductase</keyword>
<dbReference type="Gene3D" id="3.20.20.30">
    <property type="entry name" value="Luciferase-like domain"/>
    <property type="match status" value="1"/>
</dbReference>
<feature type="domain" description="Luciferase-like" evidence="2">
    <location>
        <begin position="8"/>
        <end position="295"/>
    </location>
</feature>
<dbReference type="InterPro" id="IPR019949">
    <property type="entry name" value="CmoO-like"/>
</dbReference>
<proteinExistence type="predicted"/>
<dbReference type="PANTHER" id="PTHR30137:SF6">
    <property type="entry name" value="LUCIFERASE-LIKE MONOOXYGENASE"/>
    <property type="match status" value="1"/>
</dbReference>
<dbReference type="EMBL" id="QOUI01000001">
    <property type="protein sequence ID" value="RCK71503.1"/>
    <property type="molecule type" value="Genomic_DNA"/>
</dbReference>
<dbReference type="InterPro" id="IPR011251">
    <property type="entry name" value="Luciferase-like_dom"/>
</dbReference>
<sequence length="322" mass="34163">MLISLLDRSRTRAGESDAAAVATTVERAVRADRLGFHRFWTAEHHAVPGVASAAPAVLLAAIGARTRRIRIGTGGIMLPNHRPLVVAEQALLLEALYPGRVDLGLGGSLGFTPPIRRALGRTELGEGGYAADLDSVLAYLDGRAELTVRPRVPAPPVYLLAIADGLRLAAERGLPAVAGGPLLDDAAALAAYARDFRPVRADASPTLVVSVEVVVADTTERARELLLPEAWAFADSRDVGEFRPLRPVEEVRRLLAGARPKKVEAVQGWMRTAVAGTPEQVRARLEELVERTGASEVLASVSAVGRADVARTDEVLASLRTG</sequence>
<dbReference type="Pfam" id="PF00296">
    <property type="entry name" value="Bac_luciferase"/>
    <property type="match status" value="1"/>
</dbReference>
<dbReference type="InterPro" id="IPR036661">
    <property type="entry name" value="Luciferase-like_sf"/>
</dbReference>
<name>A0A367Z000_9ACTN</name>
<dbReference type="GO" id="GO:0016705">
    <property type="term" value="F:oxidoreductase activity, acting on paired donors, with incorporation or reduction of molecular oxygen"/>
    <property type="evidence" value="ECO:0007669"/>
    <property type="project" value="InterPro"/>
</dbReference>
<dbReference type="GO" id="GO:0005829">
    <property type="term" value="C:cytosol"/>
    <property type="evidence" value="ECO:0007669"/>
    <property type="project" value="TreeGrafter"/>
</dbReference>
<protein>
    <submittedName>
        <fullName evidence="3">MsnO8 family LLM class oxidoreductase</fullName>
        <ecNumber evidence="3">1.-.-.-</ecNumber>
    </submittedName>
</protein>
<gene>
    <name evidence="3" type="ORF">DT076_01435</name>
</gene>
<dbReference type="NCBIfam" id="TIGR03558">
    <property type="entry name" value="oxido_grp_1"/>
    <property type="match status" value="1"/>
</dbReference>
<evidence type="ECO:0000313" key="4">
    <source>
        <dbReference type="Proteomes" id="UP000252770"/>
    </source>
</evidence>
<evidence type="ECO:0000256" key="1">
    <source>
        <dbReference type="ARBA" id="ARBA00007789"/>
    </source>
</evidence>
<reference evidence="3 4" key="1">
    <citation type="submission" date="2018-07" db="EMBL/GenBank/DDBJ databases">
        <title>Desertimonas flava gen. nov. sp. nov.</title>
        <authorList>
            <person name="Liu S."/>
        </authorList>
    </citation>
    <scope>NUCLEOTIDE SEQUENCE [LARGE SCALE GENOMIC DNA]</scope>
    <source>
        <strain evidence="3 4">16Sb5-5</strain>
    </source>
</reference>
<dbReference type="Proteomes" id="UP000252770">
    <property type="component" value="Unassembled WGS sequence"/>
</dbReference>
<dbReference type="SUPFAM" id="SSF51679">
    <property type="entry name" value="Bacterial luciferase-like"/>
    <property type="match status" value="1"/>
</dbReference>
<keyword evidence="4" id="KW-1185">Reference proteome</keyword>
<dbReference type="AlphaFoldDB" id="A0A367Z000"/>
<organism evidence="3 4">
    <name type="scientific">Desertihabitans brevis</name>
    <dbReference type="NCBI Taxonomy" id="2268447"/>
    <lineage>
        <taxon>Bacteria</taxon>
        <taxon>Bacillati</taxon>
        <taxon>Actinomycetota</taxon>
        <taxon>Actinomycetes</taxon>
        <taxon>Propionibacteriales</taxon>
        <taxon>Propionibacteriaceae</taxon>
        <taxon>Desertihabitans</taxon>
    </lineage>
</organism>
<comment type="caution">
    <text evidence="3">The sequence shown here is derived from an EMBL/GenBank/DDBJ whole genome shotgun (WGS) entry which is preliminary data.</text>
</comment>
<evidence type="ECO:0000259" key="2">
    <source>
        <dbReference type="Pfam" id="PF00296"/>
    </source>
</evidence>